<dbReference type="SUPFAM" id="SSF46689">
    <property type="entry name" value="Homeodomain-like"/>
    <property type="match status" value="1"/>
</dbReference>
<dbReference type="Proteomes" id="UP000386847">
    <property type="component" value="Chromosome"/>
</dbReference>
<protein>
    <submittedName>
        <fullName evidence="4">PucR family transcriptional regulator</fullName>
    </submittedName>
</protein>
<dbReference type="InterPro" id="IPR025736">
    <property type="entry name" value="PucR_C-HTH_dom"/>
</dbReference>
<evidence type="ECO:0000256" key="1">
    <source>
        <dbReference type="ARBA" id="ARBA00006754"/>
    </source>
</evidence>
<feature type="domain" description="PucR C-terminal helix-turn-helix" evidence="2">
    <location>
        <begin position="329"/>
        <end position="385"/>
    </location>
</feature>
<organism evidence="4 5">
    <name type="scientific">Raineyella fluvialis</name>
    <dbReference type="NCBI Taxonomy" id="2662261"/>
    <lineage>
        <taxon>Bacteria</taxon>
        <taxon>Bacillati</taxon>
        <taxon>Actinomycetota</taxon>
        <taxon>Actinomycetes</taxon>
        <taxon>Propionibacteriales</taxon>
        <taxon>Propionibacteriaceae</taxon>
        <taxon>Raineyella</taxon>
    </lineage>
</organism>
<dbReference type="InterPro" id="IPR051448">
    <property type="entry name" value="CdaR-like_regulators"/>
</dbReference>
<evidence type="ECO:0000313" key="4">
    <source>
        <dbReference type="EMBL" id="QGF23200.1"/>
    </source>
</evidence>
<comment type="similarity">
    <text evidence="1">Belongs to the CdaR family.</text>
</comment>
<dbReference type="EMBL" id="CP045725">
    <property type="protein sequence ID" value="QGF23200.1"/>
    <property type="molecule type" value="Genomic_DNA"/>
</dbReference>
<dbReference type="InterPro" id="IPR042070">
    <property type="entry name" value="PucR_C-HTH_sf"/>
</dbReference>
<dbReference type="PANTHER" id="PTHR33744">
    <property type="entry name" value="CARBOHYDRATE DIACID REGULATOR"/>
    <property type="match status" value="1"/>
</dbReference>
<feature type="domain" description="CdaR GGDEF-like" evidence="3">
    <location>
        <begin position="174"/>
        <end position="275"/>
    </location>
</feature>
<gene>
    <name evidence="4" type="ORF">Rai3103_05455</name>
</gene>
<dbReference type="Gene3D" id="1.10.10.2840">
    <property type="entry name" value="PucR C-terminal helix-turn-helix domain"/>
    <property type="match status" value="1"/>
</dbReference>
<dbReference type="Pfam" id="PF17853">
    <property type="entry name" value="GGDEF_2"/>
    <property type="match status" value="1"/>
</dbReference>
<name>A0A5Q2F8B1_9ACTN</name>
<reference evidence="4 5" key="1">
    <citation type="submission" date="2019-10" db="EMBL/GenBank/DDBJ databases">
        <title>Genomic analysis of Raineyella sp. CBA3103.</title>
        <authorList>
            <person name="Roh S.W."/>
        </authorList>
    </citation>
    <scope>NUCLEOTIDE SEQUENCE [LARGE SCALE GENOMIC DNA]</scope>
    <source>
        <strain evidence="4 5">CBA3103</strain>
    </source>
</reference>
<evidence type="ECO:0000313" key="5">
    <source>
        <dbReference type="Proteomes" id="UP000386847"/>
    </source>
</evidence>
<dbReference type="PANTHER" id="PTHR33744:SF7">
    <property type="entry name" value="PUCR FAMILY TRANSCRIPTIONAL REGULATOR"/>
    <property type="match status" value="1"/>
</dbReference>
<dbReference type="RefSeq" id="WP_153571727.1">
    <property type="nucleotide sequence ID" value="NZ_CP045725.1"/>
</dbReference>
<evidence type="ECO:0000259" key="3">
    <source>
        <dbReference type="Pfam" id="PF17853"/>
    </source>
</evidence>
<sequence length="396" mass="42888">MEGLPVRPVMNLDDALQDLSEVMQRRLIVLDDRLRVLAYSIHESEDDRARLSYALAHSDTWEHPPAGSDEPLVLDAGADERRVLVPLRDHRHRVGYLVYSLAAAEELSPAAAEHLAGGRERLGVLLSLRTMYAERDAARARDLLAGLLTAGTPVEERHRAAEALVREELVGGSEQYTVVVLGVPSDIRDEGAWKARSAVEATLDLVARASTATAVGGVVDGRGVLVFPRPVVVDRLDRILQAPTLSGVRAGIGGSVVELATAATSYRQADRAWRASCLDPSTYPRVTRWADLGLDKLLLELPLDRLGPDDLPGPVARLLASDHRQVDVPTLEAYLAAGGDARATAVALGIHRSTLYYRLDRIRATTDVDLADGLARRDLHAGLRVARLAGMLADLP</sequence>
<accession>A0A5Q2F8B1</accession>
<dbReference type="KEGG" id="rain:Rai3103_05455"/>
<keyword evidence="5" id="KW-1185">Reference proteome</keyword>
<dbReference type="InterPro" id="IPR041522">
    <property type="entry name" value="CdaR_GGDEF"/>
</dbReference>
<proteinExistence type="inferred from homology"/>
<dbReference type="AlphaFoldDB" id="A0A5Q2F8B1"/>
<evidence type="ECO:0000259" key="2">
    <source>
        <dbReference type="Pfam" id="PF13556"/>
    </source>
</evidence>
<dbReference type="InterPro" id="IPR009057">
    <property type="entry name" value="Homeodomain-like_sf"/>
</dbReference>
<dbReference type="Pfam" id="PF13556">
    <property type="entry name" value="HTH_30"/>
    <property type="match status" value="1"/>
</dbReference>